<comment type="caution">
    <text evidence="2">The sequence shown here is derived from an EMBL/GenBank/DDBJ whole genome shotgun (WGS) entry which is preliminary data.</text>
</comment>
<dbReference type="SUPFAM" id="SSF48317">
    <property type="entry name" value="Acid phosphatase/Vanadium-dependent haloperoxidase"/>
    <property type="match status" value="1"/>
</dbReference>
<proteinExistence type="predicted"/>
<keyword evidence="1" id="KW-0472">Membrane</keyword>
<dbReference type="RefSeq" id="WP_294183934.1">
    <property type="nucleotide sequence ID" value="NZ_JBGFFE010000001.1"/>
</dbReference>
<evidence type="ECO:0000256" key="1">
    <source>
        <dbReference type="SAM" id="Phobius"/>
    </source>
</evidence>
<feature type="transmembrane region" description="Helical" evidence="1">
    <location>
        <begin position="6"/>
        <end position="24"/>
    </location>
</feature>
<dbReference type="InterPro" id="IPR036938">
    <property type="entry name" value="PAP2/HPO_sf"/>
</dbReference>
<feature type="transmembrane region" description="Helical" evidence="1">
    <location>
        <begin position="51"/>
        <end position="71"/>
    </location>
</feature>
<protein>
    <submittedName>
        <fullName evidence="2">Phosphatase PAP2 family protein</fullName>
    </submittedName>
</protein>
<keyword evidence="1" id="KW-0812">Transmembrane</keyword>
<keyword evidence="3" id="KW-1185">Reference proteome</keyword>
<evidence type="ECO:0000313" key="2">
    <source>
        <dbReference type="EMBL" id="MEY8762227.1"/>
    </source>
</evidence>
<gene>
    <name evidence="2" type="ORF">AB8S09_01010</name>
</gene>
<dbReference type="Proteomes" id="UP001565220">
    <property type="component" value="Unassembled WGS sequence"/>
</dbReference>
<feature type="transmembrane region" description="Helical" evidence="1">
    <location>
        <begin position="77"/>
        <end position="98"/>
    </location>
</feature>
<dbReference type="EMBL" id="JBGFFE010000001">
    <property type="protein sequence ID" value="MEY8762227.1"/>
    <property type="molecule type" value="Genomic_DNA"/>
</dbReference>
<sequence length="214" mass="25124">MKNIKANFLPLGLMLLIPAVNIMYGKLNNSINGCYNLVTSFDRDVPFIKEFIIPYWMWYPFVILSILYIYLNCREAYYKTIITIVLGMMLCYVIYFFFQTTVPRPAVYGNDIFSRIIRLTYRLDKPFNCFPSIHVLTCYAVDRGAGEVKKSSNKLIIDFFSVLIMLSTQFVKQHVILDLIFAVLMAEIIYRFFAVPILEKSLVFYKWTAFKFFA</sequence>
<keyword evidence="1" id="KW-1133">Transmembrane helix</keyword>
<name>A0ABV4DUA5_9CLOT</name>
<reference evidence="2 3" key="1">
    <citation type="submission" date="2024-08" db="EMBL/GenBank/DDBJ databases">
        <title>Clostridium lapicellarii sp. nov., and Clostridium renhuaiense sp. nov., two species isolated from the mud in a fermentation cellar used for producing sauce-flavour Chinese liquors.</title>
        <authorList>
            <person name="Yang F."/>
            <person name="Wang H."/>
            <person name="Chen L.Q."/>
            <person name="Zhou N."/>
            <person name="Lu J.J."/>
            <person name="Pu X.X."/>
            <person name="Wan B."/>
            <person name="Wang L."/>
            <person name="Liu S.J."/>
        </authorList>
    </citation>
    <scope>NUCLEOTIDE SEQUENCE [LARGE SCALE GENOMIC DNA]</scope>
    <source>
        <strain evidence="2 3">MT-113</strain>
    </source>
</reference>
<feature type="transmembrane region" description="Helical" evidence="1">
    <location>
        <begin position="177"/>
        <end position="198"/>
    </location>
</feature>
<evidence type="ECO:0000313" key="3">
    <source>
        <dbReference type="Proteomes" id="UP001565220"/>
    </source>
</evidence>
<accession>A0ABV4DUA5</accession>
<organism evidence="2 3">
    <name type="scientific">Clostridium lapidicellarium</name>
    <dbReference type="NCBI Taxonomy" id="3240931"/>
    <lineage>
        <taxon>Bacteria</taxon>
        <taxon>Bacillati</taxon>
        <taxon>Bacillota</taxon>
        <taxon>Clostridia</taxon>
        <taxon>Eubacteriales</taxon>
        <taxon>Clostridiaceae</taxon>
        <taxon>Clostridium</taxon>
    </lineage>
</organism>